<evidence type="ECO:0000313" key="2">
    <source>
        <dbReference type="EMBL" id="KAK8990508.1"/>
    </source>
</evidence>
<reference evidence="2 3" key="1">
    <citation type="journal article" date="2024" name="G3 (Bethesda)">
        <title>Genome assembly of Hibiscus sabdariffa L. provides insights into metabolisms of medicinal natural products.</title>
        <authorList>
            <person name="Kim T."/>
        </authorList>
    </citation>
    <scope>NUCLEOTIDE SEQUENCE [LARGE SCALE GENOMIC DNA]</scope>
    <source>
        <strain evidence="2">TK-2024</strain>
        <tissue evidence="2">Old leaves</tissue>
    </source>
</reference>
<keyword evidence="1" id="KW-0812">Transmembrane</keyword>
<keyword evidence="3" id="KW-1185">Reference proteome</keyword>
<proteinExistence type="predicted"/>
<feature type="transmembrane region" description="Helical" evidence="1">
    <location>
        <begin position="156"/>
        <end position="174"/>
    </location>
</feature>
<name>A0ABR2PPZ5_9ROSI</name>
<dbReference type="Proteomes" id="UP001396334">
    <property type="component" value="Unassembled WGS sequence"/>
</dbReference>
<keyword evidence="1" id="KW-0472">Membrane</keyword>
<dbReference type="EMBL" id="JBBPBN010000054">
    <property type="protein sequence ID" value="KAK8990508.1"/>
    <property type="molecule type" value="Genomic_DNA"/>
</dbReference>
<evidence type="ECO:0000313" key="3">
    <source>
        <dbReference type="Proteomes" id="UP001396334"/>
    </source>
</evidence>
<protein>
    <submittedName>
        <fullName evidence="2">Uncharacterized protein</fullName>
    </submittedName>
</protein>
<comment type="caution">
    <text evidence="2">The sequence shown here is derived from an EMBL/GenBank/DDBJ whole genome shotgun (WGS) entry which is preliminary data.</text>
</comment>
<accession>A0ABR2PPZ5</accession>
<organism evidence="2 3">
    <name type="scientific">Hibiscus sabdariffa</name>
    <name type="common">roselle</name>
    <dbReference type="NCBI Taxonomy" id="183260"/>
    <lineage>
        <taxon>Eukaryota</taxon>
        <taxon>Viridiplantae</taxon>
        <taxon>Streptophyta</taxon>
        <taxon>Embryophyta</taxon>
        <taxon>Tracheophyta</taxon>
        <taxon>Spermatophyta</taxon>
        <taxon>Magnoliopsida</taxon>
        <taxon>eudicotyledons</taxon>
        <taxon>Gunneridae</taxon>
        <taxon>Pentapetalae</taxon>
        <taxon>rosids</taxon>
        <taxon>malvids</taxon>
        <taxon>Malvales</taxon>
        <taxon>Malvaceae</taxon>
        <taxon>Malvoideae</taxon>
        <taxon>Hibiscus</taxon>
    </lineage>
</organism>
<keyword evidence="1" id="KW-1133">Transmembrane helix</keyword>
<sequence length="227" mass="26653">MKKPLHIAWSHSLHALDPHRSLFSSKTQLKFCSFVVSAEWISPIKRQRCFSYEVSLKSSSRWWRVAKKWGSYHWFAVDRLGVHGFSQNHASVFFWRIHPWQMVGGKVKIRFELAIVGCILTFQGKRHDMMGELFSLAGKRCILGLDPSTLNVILRWVQFLFIGLVYCWIFYLDLRVKCASCFVFFCVLSEIIWDLERILGFFWLIGMEVEDARGRAKQSLDFICVFL</sequence>
<gene>
    <name evidence="2" type="ORF">V6N11_009206</name>
</gene>
<evidence type="ECO:0000256" key="1">
    <source>
        <dbReference type="SAM" id="Phobius"/>
    </source>
</evidence>